<proteinExistence type="inferred from homology"/>
<evidence type="ECO:0000313" key="6">
    <source>
        <dbReference type="EMBL" id="SEP79008.1"/>
    </source>
</evidence>
<sequence length="71" mass="8379">MIYKVFYQPSKEESPSRENTMALYIEADSIVEARQLISANTPYRIDYIQELSAAHLNYEKNHHPNFEVVKF</sequence>
<dbReference type="GO" id="GO:0000428">
    <property type="term" value="C:DNA-directed RNA polymerase complex"/>
    <property type="evidence" value="ECO:0007669"/>
    <property type="project" value="UniProtKB-KW"/>
</dbReference>
<keyword evidence="2 5" id="KW-0808">Transferase</keyword>
<dbReference type="OrthoDB" id="2147503at2"/>
<dbReference type="RefSeq" id="WP_092570412.1">
    <property type="nucleotide sequence ID" value="NZ_CP096206.2"/>
</dbReference>
<dbReference type="HAMAP" id="MF_01553">
    <property type="entry name" value="RNApol_bact_RpoY"/>
    <property type="match status" value="1"/>
</dbReference>
<keyword evidence="1 5" id="KW-0240">DNA-directed RNA polymerase</keyword>
<dbReference type="GO" id="GO:0003899">
    <property type="term" value="F:DNA-directed RNA polymerase activity"/>
    <property type="evidence" value="ECO:0007669"/>
    <property type="project" value="UniProtKB-UniRule"/>
</dbReference>
<name>A0A1H9ASW6_9LACT</name>
<comment type="function">
    <text evidence="5">A non-essential component of RNA polymerase (RNAP).</text>
</comment>
<dbReference type="STRING" id="89093.SAMN04488558_10252"/>
<evidence type="ECO:0000256" key="3">
    <source>
        <dbReference type="ARBA" id="ARBA00022695"/>
    </source>
</evidence>
<protein>
    <recommendedName>
        <fullName evidence="5">DNA-directed RNA polymerase subunit epsilon</fullName>
        <shortName evidence="5">RNAP epsilon subunit</shortName>
        <ecNumber evidence="5">2.7.7.6</ecNumber>
    </recommendedName>
    <alternativeName>
        <fullName evidence="5">RNA polymerase epsilon subunit</fullName>
    </alternativeName>
    <alternativeName>
        <fullName evidence="5">Transcriptase subunit epsilon</fullName>
    </alternativeName>
</protein>
<dbReference type="GO" id="GO:0006351">
    <property type="term" value="P:DNA-templated transcription"/>
    <property type="evidence" value="ECO:0007669"/>
    <property type="project" value="UniProtKB-UniRule"/>
</dbReference>
<keyword evidence="3 5" id="KW-0548">Nucleotidyltransferase</keyword>
<comment type="catalytic activity">
    <reaction evidence="5">
        <text>RNA(n) + a ribonucleoside 5'-triphosphate = RNA(n+1) + diphosphate</text>
        <dbReference type="Rhea" id="RHEA:21248"/>
        <dbReference type="Rhea" id="RHEA-COMP:14527"/>
        <dbReference type="Rhea" id="RHEA-COMP:17342"/>
        <dbReference type="ChEBI" id="CHEBI:33019"/>
        <dbReference type="ChEBI" id="CHEBI:61557"/>
        <dbReference type="ChEBI" id="CHEBI:140395"/>
        <dbReference type="EC" id="2.7.7.6"/>
    </reaction>
</comment>
<dbReference type="AlphaFoldDB" id="A0A1H9ASW6"/>
<keyword evidence="4 5" id="KW-0804">Transcription</keyword>
<evidence type="ECO:0000256" key="5">
    <source>
        <dbReference type="HAMAP-Rule" id="MF_01553"/>
    </source>
</evidence>
<evidence type="ECO:0000313" key="7">
    <source>
        <dbReference type="Proteomes" id="UP000198833"/>
    </source>
</evidence>
<evidence type="ECO:0000256" key="4">
    <source>
        <dbReference type="ARBA" id="ARBA00023163"/>
    </source>
</evidence>
<dbReference type="Proteomes" id="UP000198833">
    <property type="component" value="Unassembled WGS sequence"/>
</dbReference>
<comment type="subunit">
    <text evidence="5">RNAP is composed of a core of 2 alpha, a beta and a beta' subunit. The core is associated with a delta subunit, and at least one of epsilon or omega. When a sigma factor is associated with the core the holoenzyme is formed, which can initiate transcription.</text>
</comment>
<evidence type="ECO:0000256" key="1">
    <source>
        <dbReference type="ARBA" id="ARBA00022478"/>
    </source>
</evidence>
<reference evidence="6 7" key="1">
    <citation type="submission" date="2016-10" db="EMBL/GenBank/DDBJ databases">
        <authorList>
            <person name="de Groot N.N."/>
        </authorList>
    </citation>
    <scope>NUCLEOTIDE SEQUENCE [LARGE SCALE GENOMIC DNA]</scope>
    <source>
        <strain evidence="6 7">DSM 15695</strain>
    </source>
</reference>
<dbReference type="InterPro" id="IPR009907">
    <property type="entry name" value="RpoY"/>
</dbReference>
<dbReference type="NCBIfam" id="NF010188">
    <property type="entry name" value="PRK13667.1"/>
    <property type="match status" value="1"/>
</dbReference>
<keyword evidence="7" id="KW-1185">Reference proteome</keyword>
<organism evidence="6 7">
    <name type="scientific">Ignavigranum ruoffiae</name>
    <dbReference type="NCBI Taxonomy" id="89093"/>
    <lineage>
        <taxon>Bacteria</taxon>
        <taxon>Bacillati</taxon>
        <taxon>Bacillota</taxon>
        <taxon>Bacilli</taxon>
        <taxon>Lactobacillales</taxon>
        <taxon>Aerococcaceae</taxon>
        <taxon>Ignavigranum</taxon>
    </lineage>
</organism>
<dbReference type="GO" id="GO:0003677">
    <property type="term" value="F:DNA binding"/>
    <property type="evidence" value="ECO:0007669"/>
    <property type="project" value="UniProtKB-UniRule"/>
</dbReference>
<dbReference type="EMBL" id="FOEN01000002">
    <property type="protein sequence ID" value="SEP79008.1"/>
    <property type="molecule type" value="Genomic_DNA"/>
</dbReference>
<comment type="similarity">
    <text evidence="5">Belongs to the RNA polymerase subunit epsilon family.</text>
</comment>
<dbReference type="Gene3D" id="3.10.20.730">
    <property type="entry name" value="RNAP, epsilon subunit-like"/>
    <property type="match status" value="1"/>
</dbReference>
<gene>
    <name evidence="5" type="primary">rpoY</name>
    <name evidence="6" type="ORF">SAMN04488558_10252</name>
</gene>
<accession>A0A1H9ASW6</accession>
<dbReference type="EC" id="2.7.7.6" evidence="5"/>
<dbReference type="Pfam" id="PF07288">
    <property type="entry name" value="RpoY"/>
    <property type="match status" value="1"/>
</dbReference>
<evidence type="ECO:0000256" key="2">
    <source>
        <dbReference type="ARBA" id="ARBA00022679"/>
    </source>
</evidence>